<reference evidence="4" key="1">
    <citation type="submission" date="2016-06" db="EMBL/GenBank/DDBJ databases">
        <title>Parallel loss of symbiosis genes in relatives of nitrogen-fixing non-legume Parasponia.</title>
        <authorList>
            <person name="Van Velzen R."/>
            <person name="Holmer R."/>
            <person name="Bu F."/>
            <person name="Rutten L."/>
            <person name="Van Zeijl A."/>
            <person name="Liu W."/>
            <person name="Santuari L."/>
            <person name="Cao Q."/>
            <person name="Sharma T."/>
            <person name="Shen D."/>
            <person name="Roswanjaya Y."/>
            <person name="Wardhani T."/>
            <person name="Kalhor M.S."/>
            <person name="Jansen J."/>
            <person name="Van den Hoogen J."/>
            <person name="Gungor B."/>
            <person name="Hartog M."/>
            <person name="Hontelez J."/>
            <person name="Verver J."/>
            <person name="Yang W.-C."/>
            <person name="Schijlen E."/>
            <person name="Repin R."/>
            <person name="Schilthuizen M."/>
            <person name="Schranz E."/>
            <person name="Heidstra R."/>
            <person name="Miyata K."/>
            <person name="Fedorova E."/>
            <person name="Kohlen W."/>
            <person name="Bisseling T."/>
            <person name="Smit S."/>
            <person name="Geurts R."/>
        </authorList>
    </citation>
    <scope>NUCLEOTIDE SEQUENCE [LARGE SCALE GENOMIC DNA]</scope>
    <source>
        <strain evidence="4">cv. RG33-2</strain>
    </source>
</reference>
<protein>
    <submittedName>
        <fullName evidence="3">Uncharacterized protein</fullName>
    </submittedName>
</protein>
<feature type="transmembrane region" description="Helical" evidence="2">
    <location>
        <begin position="22"/>
        <end position="47"/>
    </location>
</feature>
<dbReference type="EMBL" id="JXTC01000265">
    <property type="protein sequence ID" value="PON73651.1"/>
    <property type="molecule type" value="Genomic_DNA"/>
</dbReference>
<evidence type="ECO:0000313" key="4">
    <source>
        <dbReference type="Proteomes" id="UP000237000"/>
    </source>
</evidence>
<evidence type="ECO:0000256" key="1">
    <source>
        <dbReference type="SAM" id="MobiDB-lite"/>
    </source>
</evidence>
<keyword evidence="2" id="KW-1133">Transmembrane helix</keyword>
<sequence length="139" mass="14928">MDVVVYKSCKGGKPHCRFPPPAAAAATAIVVILMMNTINFCGAAVLVKGNATYDRYCVNGGASDENCLIADDLDLEFLMDSHVSRMLADTPDPVTDNTKNRNKALSVCGQPGEPSCLGKPKPPPKSKIPETPSHYKRHN</sequence>
<accession>A0A2P5DK26</accession>
<keyword evidence="4" id="KW-1185">Reference proteome</keyword>
<proteinExistence type="predicted"/>
<gene>
    <name evidence="3" type="ORF">TorRG33x02_249090</name>
</gene>
<dbReference type="InParanoid" id="A0A2P5DK26"/>
<feature type="region of interest" description="Disordered" evidence="1">
    <location>
        <begin position="89"/>
        <end position="139"/>
    </location>
</feature>
<dbReference type="Proteomes" id="UP000237000">
    <property type="component" value="Unassembled WGS sequence"/>
</dbReference>
<dbReference type="OrthoDB" id="939613at2759"/>
<evidence type="ECO:0000313" key="3">
    <source>
        <dbReference type="EMBL" id="PON73651.1"/>
    </source>
</evidence>
<evidence type="ECO:0000256" key="2">
    <source>
        <dbReference type="SAM" id="Phobius"/>
    </source>
</evidence>
<name>A0A2P5DK26_TREOI</name>
<keyword evidence="2" id="KW-0472">Membrane</keyword>
<organism evidence="3 4">
    <name type="scientific">Trema orientale</name>
    <name type="common">Charcoal tree</name>
    <name type="synonym">Celtis orientalis</name>
    <dbReference type="NCBI Taxonomy" id="63057"/>
    <lineage>
        <taxon>Eukaryota</taxon>
        <taxon>Viridiplantae</taxon>
        <taxon>Streptophyta</taxon>
        <taxon>Embryophyta</taxon>
        <taxon>Tracheophyta</taxon>
        <taxon>Spermatophyta</taxon>
        <taxon>Magnoliopsida</taxon>
        <taxon>eudicotyledons</taxon>
        <taxon>Gunneridae</taxon>
        <taxon>Pentapetalae</taxon>
        <taxon>rosids</taxon>
        <taxon>fabids</taxon>
        <taxon>Rosales</taxon>
        <taxon>Cannabaceae</taxon>
        <taxon>Trema</taxon>
    </lineage>
</organism>
<keyword evidence="2" id="KW-0812">Transmembrane</keyword>
<comment type="caution">
    <text evidence="3">The sequence shown here is derived from an EMBL/GenBank/DDBJ whole genome shotgun (WGS) entry which is preliminary data.</text>
</comment>
<dbReference type="AlphaFoldDB" id="A0A2P5DK26"/>